<dbReference type="CDD" id="cd07557">
    <property type="entry name" value="trimeric_dUTPase"/>
    <property type="match status" value="1"/>
</dbReference>
<evidence type="ECO:0000256" key="4">
    <source>
        <dbReference type="ARBA" id="ARBA00023080"/>
    </source>
</evidence>
<sequence>MDFWMSLNIVVSQNASVPKRATDGSAGYDLCASEDMTIEPGNIAKIALGLKVSLPPETCGQILPRSGFTTKKGGLVITGTIDGDYTGELSVMMFNFGKEPLIIEKGMRIAQLIIISIVTPDVKLVEKLEETSRTGGFGSTGIF</sequence>
<dbReference type="InterPro" id="IPR033704">
    <property type="entry name" value="dUTPase_trimeric"/>
</dbReference>
<dbReference type="GO" id="GO:0046081">
    <property type="term" value="P:dUTP catabolic process"/>
    <property type="evidence" value="ECO:0007669"/>
    <property type="project" value="InterPro"/>
</dbReference>
<dbReference type="EC" id="3.6.1.23" evidence="2"/>
<dbReference type="SUPFAM" id="SSF51283">
    <property type="entry name" value="dUTPase-like"/>
    <property type="match status" value="1"/>
</dbReference>
<organism evidence="6">
    <name type="scientific">Pithovirus LCPAC406</name>
    <dbReference type="NCBI Taxonomy" id="2506599"/>
    <lineage>
        <taxon>Viruses</taxon>
        <taxon>Pithoviruses</taxon>
    </lineage>
</organism>
<keyword evidence="3" id="KW-0378">Hydrolase</keyword>
<protein>
    <recommendedName>
        <fullName evidence="2">dUTP diphosphatase</fullName>
        <ecNumber evidence="2">3.6.1.23</ecNumber>
    </recommendedName>
</protein>
<dbReference type="GO" id="GO:0004170">
    <property type="term" value="F:dUTP diphosphatase activity"/>
    <property type="evidence" value="ECO:0007669"/>
    <property type="project" value="UniProtKB-EC"/>
</dbReference>
<evidence type="ECO:0000256" key="3">
    <source>
        <dbReference type="ARBA" id="ARBA00022801"/>
    </source>
</evidence>
<feature type="domain" description="dUTPase-like" evidence="5">
    <location>
        <begin position="14"/>
        <end position="141"/>
    </location>
</feature>
<dbReference type="Pfam" id="PF00692">
    <property type="entry name" value="dUTPase"/>
    <property type="match status" value="1"/>
</dbReference>
<accession>A0A481ZHB5</accession>
<proteinExistence type="inferred from homology"/>
<evidence type="ECO:0000313" key="6">
    <source>
        <dbReference type="EMBL" id="QBK94009.1"/>
    </source>
</evidence>
<dbReference type="InterPro" id="IPR029054">
    <property type="entry name" value="dUTPase-like"/>
</dbReference>
<dbReference type="NCBIfam" id="NF001862">
    <property type="entry name" value="PRK00601.1"/>
    <property type="match status" value="1"/>
</dbReference>
<comment type="similarity">
    <text evidence="1">Belongs to the dUTPase family.</text>
</comment>
<evidence type="ECO:0000256" key="2">
    <source>
        <dbReference type="ARBA" id="ARBA00012379"/>
    </source>
</evidence>
<dbReference type="GO" id="GO:0000287">
    <property type="term" value="F:magnesium ion binding"/>
    <property type="evidence" value="ECO:0007669"/>
    <property type="project" value="InterPro"/>
</dbReference>
<keyword evidence="4" id="KW-0546">Nucleotide metabolism</keyword>
<dbReference type="PANTHER" id="PTHR11241:SF0">
    <property type="entry name" value="DEOXYURIDINE 5'-TRIPHOSPHATE NUCLEOTIDOHYDROLASE"/>
    <property type="match status" value="1"/>
</dbReference>
<reference evidence="6" key="1">
    <citation type="journal article" date="2019" name="MBio">
        <title>Virus Genomes from Deep Sea Sediments Expand the Ocean Megavirome and Support Independent Origins of Viral Gigantism.</title>
        <authorList>
            <person name="Backstrom D."/>
            <person name="Yutin N."/>
            <person name="Jorgensen S.L."/>
            <person name="Dharamshi J."/>
            <person name="Homa F."/>
            <person name="Zaremba-Niedwiedzka K."/>
            <person name="Spang A."/>
            <person name="Wolf Y.I."/>
            <person name="Koonin E.V."/>
            <person name="Ettema T.J."/>
        </authorList>
    </citation>
    <scope>NUCLEOTIDE SEQUENCE</scope>
</reference>
<gene>
    <name evidence="6" type="ORF">LCPAC406_03230</name>
</gene>
<dbReference type="PANTHER" id="PTHR11241">
    <property type="entry name" value="DEOXYURIDINE 5'-TRIPHOSPHATE NUCLEOTIDOHYDROLASE"/>
    <property type="match status" value="1"/>
</dbReference>
<evidence type="ECO:0000259" key="5">
    <source>
        <dbReference type="Pfam" id="PF00692"/>
    </source>
</evidence>
<dbReference type="NCBIfam" id="TIGR00576">
    <property type="entry name" value="dut"/>
    <property type="match status" value="1"/>
</dbReference>
<evidence type="ECO:0000256" key="1">
    <source>
        <dbReference type="ARBA" id="ARBA00006581"/>
    </source>
</evidence>
<dbReference type="GO" id="GO:0006226">
    <property type="term" value="P:dUMP biosynthetic process"/>
    <property type="evidence" value="ECO:0007669"/>
    <property type="project" value="InterPro"/>
</dbReference>
<dbReference type="EMBL" id="MK500610">
    <property type="protein sequence ID" value="QBK94009.1"/>
    <property type="molecule type" value="Genomic_DNA"/>
</dbReference>
<name>A0A481ZHB5_9VIRU</name>
<dbReference type="InterPro" id="IPR008181">
    <property type="entry name" value="dUTPase"/>
</dbReference>
<dbReference type="InterPro" id="IPR036157">
    <property type="entry name" value="dUTPase-like_sf"/>
</dbReference>
<dbReference type="Gene3D" id="2.70.40.10">
    <property type="match status" value="1"/>
</dbReference>